<dbReference type="GO" id="GO:0051484">
    <property type="term" value="P:isopentenyl diphosphate biosynthetic process, methylerythritol 4-phosphate pathway involved in terpenoid biosynthetic process"/>
    <property type="evidence" value="ECO:0007669"/>
    <property type="project" value="UniProtKB-ARBA"/>
</dbReference>
<evidence type="ECO:0000256" key="7">
    <source>
        <dbReference type="ARBA" id="ARBA00022857"/>
    </source>
</evidence>
<dbReference type="InterPro" id="IPR013644">
    <property type="entry name" value="DXP_reductoisomerase_C"/>
</dbReference>
<evidence type="ECO:0000256" key="1">
    <source>
        <dbReference type="ARBA" id="ARBA00001936"/>
    </source>
</evidence>
<evidence type="ECO:0000256" key="5">
    <source>
        <dbReference type="ARBA" id="ARBA00012366"/>
    </source>
</evidence>
<dbReference type="AlphaFoldDB" id="A0A7V3KNU7"/>
<dbReference type="PANTHER" id="PTHR30525">
    <property type="entry name" value="1-DEOXY-D-XYLULOSE 5-PHOSPHATE REDUCTOISOMERASE"/>
    <property type="match status" value="1"/>
</dbReference>
<keyword evidence="8" id="KW-0560">Oxidoreductase</keyword>
<comment type="caution">
    <text evidence="14">The sequence shown here is derived from an EMBL/GenBank/DDBJ whole genome shotgun (WGS) entry which is preliminary data.</text>
</comment>
<evidence type="ECO:0000256" key="4">
    <source>
        <dbReference type="ARBA" id="ARBA00006825"/>
    </source>
</evidence>
<evidence type="ECO:0000256" key="3">
    <source>
        <dbReference type="ARBA" id="ARBA00005094"/>
    </source>
</evidence>
<dbReference type="InterPro" id="IPR036291">
    <property type="entry name" value="NAD(P)-bd_dom_sf"/>
</dbReference>
<evidence type="ECO:0000313" key="14">
    <source>
        <dbReference type="EMBL" id="HGB36141.1"/>
    </source>
</evidence>
<dbReference type="GO" id="GO:0030145">
    <property type="term" value="F:manganese ion binding"/>
    <property type="evidence" value="ECO:0007669"/>
    <property type="project" value="TreeGrafter"/>
</dbReference>
<comment type="catalytic activity">
    <reaction evidence="11">
        <text>2-C-methyl-D-erythritol 4-phosphate + NADP(+) = 1-deoxy-D-xylulose 5-phosphate + NADPH + H(+)</text>
        <dbReference type="Rhea" id="RHEA:13717"/>
        <dbReference type="ChEBI" id="CHEBI:15378"/>
        <dbReference type="ChEBI" id="CHEBI:57783"/>
        <dbReference type="ChEBI" id="CHEBI:57792"/>
        <dbReference type="ChEBI" id="CHEBI:58262"/>
        <dbReference type="ChEBI" id="CHEBI:58349"/>
        <dbReference type="EC" id="1.1.1.267"/>
    </reaction>
    <physiologicalReaction direction="right-to-left" evidence="11">
        <dbReference type="Rhea" id="RHEA:13719"/>
    </physiologicalReaction>
</comment>
<feature type="domain" description="1-deoxy-D-xylulose 5-phosphate reductoisomerase N-terminal" evidence="12">
    <location>
        <begin position="6"/>
        <end position="125"/>
    </location>
</feature>
<comment type="cofactor">
    <cofactor evidence="1">
        <name>Mn(2+)</name>
        <dbReference type="ChEBI" id="CHEBI:29035"/>
    </cofactor>
</comment>
<dbReference type="InterPro" id="IPR013512">
    <property type="entry name" value="DXP_reductoisomerase_N"/>
</dbReference>
<evidence type="ECO:0000259" key="13">
    <source>
        <dbReference type="Pfam" id="PF08436"/>
    </source>
</evidence>
<evidence type="ECO:0000256" key="6">
    <source>
        <dbReference type="ARBA" id="ARBA00022723"/>
    </source>
</evidence>
<feature type="domain" description="1-deoxy-D-xylulose 5-phosphate reductoisomerase C-terminal" evidence="13">
    <location>
        <begin position="139"/>
        <end position="221"/>
    </location>
</feature>
<comment type="pathway">
    <text evidence="3">Isoprenoid biosynthesis; isopentenyl diphosphate biosynthesis via DXP pathway; isopentenyl diphosphate from 1-deoxy-D-xylulose 5-phosphate: step 1/6.</text>
</comment>
<dbReference type="SUPFAM" id="SSF55347">
    <property type="entry name" value="Glyceraldehyde-3-phosphate dehydrogenase-like, C-terminal domain"/>
    <property type="match status" value="1"/>
</dbReference>
<accession>A0A7V3KNU7</accession>
<keyword evidence="10" id="KW-0414">Isoprene biosynthesis</keyword>
<organism evidence="14">
    <name type="scientific">candidate division WOR-3 bacterium</name>
    <dbReference type="NCBI Taxonomy" id="2052148"/>
    <lineage>
        <taxon>Bacteria</taxon>
        <taxon>Bacteria division WOR-3</taxon>
    </lineage>
</organism>
<dbReference type="FunFam" id="3.40.50.720:FF:000045">
    <property type="entry name" value="1-deoxy-D-xylulose 5-phosphate reductoisomerase"/>
    <property type="match status" value="1"/>
</dbReference>
<evidence type="ECO:0000256" key="11">
    <source>
        <dbReference type="ARBA" id="ARBA00048543"/>
    </source>
</evidence>
<dbReference type="GO" id="GO:0070402">
    <property type="term" value="F:NADPH binding"/>
    <property type="evidence" value="ECO:0007669"/>
    <property type="project" value="InterPro"/>
</dbReference>
<dbReference type="Pfam" id="PF08436">
    <property type="entry name" value="DXP_redisom_C"/>
    <property type="match status" value="1"/>
</dbReference>
<keyword evidence="9" id="KW-0464">Manganese</keyword>
<dbReference type="EMBL" id="DTGD01000163">
    <property type="protein sequence ID" value="HGB36141.1"/>
    <property type="molecule type" value="Genomic_DNA"/>
</dbReference>
<dbReference type="UniPathway" id="UPA00056">
    <property type="reaction ID" value="UER00092"/>
</dbReference>
<keyword evidence="7" id="KW-0521">NADP</keyword>
<evidence type="ECO:0000256" key="10">
    <source>
        <dbReference type="ARBA" id="ARBA00023229"/>
    </source>
</evidence>
<keyword evidence="6" id="KW-0479">Metal-binding</keyword>
<evidence type="ECO:0000256" key="8">
    <source>
        <dbReference type="ARBA" id="ARBA00023002"/>
    </source>
</evidence>
<dbReference type="EC" id="1.1.1.267" evidence="5"/>
<comment type="cofactor">
    <cofactor evidence="2">
        <name>Mg(2+)</name>
        <dbReference type="ChEBI" id="CHEBI:18420"/>
    </cofactor>
</comment>
<name>A0A7V3KNU7_UNCW3</name>
<protein>
    <recommendedName>
        <fullName evidence="5">1-deoxy-D-xylulose-5-phosphate reductoisomerase</fullName>
        <ecNumber evidence="5">1.1.1.267</ecNumber>
    </recommendedName>
</protein>
<evidence type="ECO:0000259" key="12">
    <source>
        <dbReference type="Pfam" id="PF02670"/>
    </source>
</evidence>
<dbReference type="InterPro" id="IPR003821">
    <property type="entry name" value="DXP_reductoisomerase"/>
</dbReference>
<proteinExistence type="inferred from homology"/>
<sequence>MKRSRIALFGATGSIGSNTLRVISKFRDKFELVAFSVHENLDGYFWIISEFSPKVAVITGDLKVQSPPVTTLYGKEGLIEVSERDDVDIIVVATSGNVGVYPTIHGLKSGKRVALANKETLVSFGKIVKETWLSSSGELIPIDSEHSALFQLFEKYKKDVDELILTASGGPFRTFTREEMRRVTIDDVLDHPVWSMGKKITVDSATLMNKGLEVIEAYWLFDVPP</sequence>
<dbReference type="Pfam" id="PF02670">
    <property type="entry name" value="DXP_reductoisom"/>
    <property type="match status" value="1"/>
</dbReference>
<dbReference type="GO" id="GO:0030604">
    <property type="term" value="F:1-deoxy-D-xylulose-5-phosphate reductoisomerase activity"/>
    <property type="evidence" value="ECO:0007669"/>
    <property type="project" value="UniProtKB-EC"/>
</dbReference>
<dbReference type="SUPFAM" id="SSF51735">
    <property type="entry name" value="NAD(P)-binding Rossmann-fold domains"/>
    <property type="match status" value="1"/>
</dbReference>
<dbReference type="PANTHER" id="PTHR30525:SF0">
    <property type="entry name" value="1-DEOXY-D-XYLULOSE 5-PHOSPHATE REDUCTOISOMERASE, CHLOROPLASTIC"/>
    <property type="match status" value="1"/>
</dbReference>
<evidence type="ECO:0000256" key="9">
    <source>
        <dbReference type="ARBA" id="ARBA00023211"/>
    </source>
</evidence>
<dbReference type="Gene3D" id="3.40.50.720">
    <property type="entry name" value="NAD(P)-binding Rossmann-like Domain"/>
    <property type="match status" value="1"/>
</dbReference>
<evidence type="ECO:0000256" key="2">
    <source>
        <dbReference type="ARBA" id="ARBA00001946"/>
    </source>
</evidence>
<comment type="similarity">
    <text evidence="4">Belongs to the DXR family.</text>
</comment>
<gene>
    <name evidence="14" type="ORF">ENV38_04475</name>
</gene>
<reference evidence="14" key="1">
    <citation type="journal article" date="2020" name="mSystems">
        <title>Genome- and Community-Level Interaction Insights into Carbon Utilization and Element Cycling Functions of Hydrothermarchaeota in Hydrothermal Sediment.</title>
        <authorList>
            <person name="Zhou Z."/>
            <person name="Liu Y."/>
            <person name="Xu W."/>
            <person name="Pan J."/>
            <person name="Luo Z.H."/>
            <person name="Li M."/>
        </authorList>
    </citation>
    <scope>NUCLEOTIDE SEQUENCE [LARGE SCALE GENOMIC DNA]</scope>
    <source>
        <strain evidence="14">SpSt-754</strain>
    </source>
</reference>